<dbReference type="Pfam" id="PF06722">
    <property type="entry name" value="EryCIII-like_C"/>
    <property type="match status" value="1"/>
</dbReference>
<proteinExistence type="inferred from homology"/>
<keyword evidence="4" id="KW-0045">Antibiotic biosynthesis</keyword>
<accession>A0ABW5GFH1</accession>
<gene>
    <name evidence="7" type="ORF">ACFSYJ_16770</name>
</gene>
<comment type="similarity">
    <text evidence="1">Belongs to the glycosyltransferase 28 family.</text>
</comment>
<dbReference type="Proteomes" id="UP001597419">
    <property type="component" value="Unassembled WGS sequence"/>
</dbReference>
<dbReference type="InterPro" id="IPR010610">
    <property type="entry name" value="EryCIII-like_C"/>
</dbReference>
<dbReference type="InterPro" id="IPR048284">
    <property type="entry name" value="EryCIII-like_N"/>
</dbReference>
<keyword evidence="2" id="KW-0328">Glycosyltransferase</keyword>
<feature type="domain" description="Erythromycin biosynthesis protein CIII-like N-terminal" evidence="6">
    <location>
        <begin position="22"/>
        <end position="251"/>
    </location>
</feature>
<dbReference type="PANTHER" id="PTHR48050">
    <property type="entry name" value="STEROL 3-BETA-GLUCOSYLTRANSFERASE"/>
    <property type="match status" value="1"/>
</dbReference>
<feature type="domain" description="Erythromycin biosynthesis protein CIII-like C-terminal" evidence="5">
    <location>
        <begin position="267"/>
        <end position="409"/>
    </location>
</feature>
<evidence type="ECO:0000259" key="5">
    <source>
        <dbReference type="Pfam" id="PF06722"/>
    </source>
</evidence>
<keyword evidence="3" id="KW-0808">Transferase</keyword>
<dbReference type="Pfam" id="PF21036">
    <property type="entry name" value="EryCIII-like_N"/>
    <property type="match status" value="1"/>
</dbReference>
<dbReference type="InterPro" id="IPR002213">
    <property type="entry name" value="UDP_glucos_trans"/>
</dbReference>
<dbReference type="NCBIfam" id="TIGR04516">
    <property type="entry name" value="glycosyl_450act"/>
    <property type="match status" value="1"/>
</dbReference>
<protein>
    <submittedName>
        <fullName evidence="7">Activator-dependent family glycosyltransferase</fullName>
    </submittedName>
</protein>
<keyword evidence="8" id="KW-1185">Reference proteome</keyword>
<dbReference type="InterPro" id="IPR030953">
    <property type="entry name" value="Glycosyl_450act"/>
</dbReference>
<dbReference type="Gene3D" id="3.40.50.2000">
    <property type="entry name" value="Glycogen Phosphorylase B"/>
    <property type="match status" value="2"/>
</dbReference>
<evidence type="ECO:0000256" key="1">
    <source>
        <dbReference type="ARBA" id="ARBA00006962"/>
    </source>
</evidence>
<dbReference type="PANTHER" id="PTHR48050:SF13">
    <property type="entry name" value="STEROL 3-BETA-GLUCOSYLTRANSFERASE UGT80A2"/>
    <property type="match status" value="1"/>
</dbReference>
<dbReference type="EMBL" id="JBHUKU010000008">
    <property type="protein sequence ID" value="MFD2460266.1"/>
    <property type="molecule type" value="Genomic_DNA"/>
</dbReference>
<organism evidence="7 8">
    <name type="scientific">Amycolatopsis samaneae</name>
    <dbReference type="NCBI Taxonomy" id="664691"/>
    <lineage>
        <taxon>Bacteria</taxon>
        <taxon>Bacillati</taxon>
        <taxon>Actinomycetota</taxon>
        <taxon>Actinomycetes</taxon>
        <taxon>Pseudonocardiales</taxon>
        <taxon>Pseudonocardiaceae</taxon>
        <taxon>Amycolatopsis</taxon>
    </lineage>
</organism>
<evidence type="ECO:0000256" key="4">
    <source>
        <dbReference type="ARBA" id="ARBA00023194"/>
    </source>
</evidence>
<comment type="caution">
    <text evidence="7">The sequence shown here is derived from an EMBL/GenBank/DDBJ whole genome shotgun (WGS) entry which is preliminary data.</text>
</comment>
<dbReference type="RefSeq" id="WP_345398098.1">
    <property type="nucleotide sequence ID" value="NZ_BAABHG010000009.1"/>
</dbReference>
<evidence type="ECO:0000256" key="3">
    <source>
        <dbReference type="ARBA" id="ARBA00022679"/>
    </source>
</evidence>
<sequence length="418" mass="46047">MRVLFATTPQKSVFLYLAPMAWALRTAGHEVRFASQPALTDVITQSGLTAVPVGHSRNLRLSDVDGREEGRAGLPAPYDVFDDDERATWDYLEPGMADAVRGWHWLTNHPMVGGLVEFARAWQPDLIVWEPFCYAGPIAAKACGAAHARLLFGVDVFGAAREQYRRRMAEEPGRADHLGGWLGRYARMYGAEFTEDMTTGQFTIDQFPASFQPDTGLDTLRTQYIPYGGPAVVPDWLSKPPERPRVAMTLGLTATEHFNGYTVGVQEALDALAGLDIELVATVAKKAQAELTRIPDNTRIVSYVPWHALAPTCSVVVHHAGAATMATTSRHPVPQLALHHHYDQPFLGRKLAEHGAGLEIPTHRATGARIRESVERLLTEQSFKDCAVDLRDEILGLPSPNAIVPEIEARVAEHRKGR</sequence>
<dbReference type="SUPFAM" id="SSF53756">
    <property type="entry name" value="UDP-Glycosyltransferase/glycogen phosphorylase"/>
    <property type="match status" value="1"/>
</dbReference>
<name>A0ABW5GFH1_9PSEU</name>
<reference evidence="8" key="1">
    <citation type="journal article" date="2019" name="Int. J. Syst. Evol. Microbiol.">
        <title>The Global Catalogue of Microorganisms (GCM) 10K type strain sequencing project: providing services to taxonomists for standard genome sequencing and annotation.</title>
        <authorList>
            <consortium name="The Broad Institute Genomics Platform"/>
            <consortium name="The Broad Institute Genome Sequencing Center for Infectious Disease"/>
            <person name="Wu L."/>
            <person name="Ma J."/>
        </authorList>
    </citation>
    <scope>NUCLEOTIDE SEQUENCE [LARGE SCALE GENOMIC DNA]</scope>
    <source>
        <strain evidence="8">CGMCC 4.7643</strain>
    </source>
</reference>
<dbReference type="CDD" id="cd03784">
    <property type="entry name" value="GT1_Gtf-like"/>
    <property type="match status" value="1"/>
</dbReference>
<evidence type="ECO:0000259" key="6">
    <source>
        <dbReference type="Pfam" id="PF21036"/>
    </source>
</evidence>
<evidence type="ECO:0000313" key="7">
    <source>
        <dbReference type="EMBL" id="MFD2460266.1"/>
    </source>
</evidence>
<evidence type="ECO:0000256" key="2">
    <source>
        <dbReference type="ARBA" id="ARBA00022676"/>
    </source>
</evidence>
<evidence type="ECO:0000313" key="8">
    <source>
        <dbReference type="Proteomes" id="UP001597419"/>
    </source>
</evidence>
<dbReference type="InterPro" id="IPR050426">
    <property type="entry name" value="Glycosyltransferase_28"/>
</dbReference>